<name>A0AA48KPJ4_9ALTE</name>
<dbReference type="Pfam" id="PF12704">
    <property type="entry name" value="MacB_PCD"/>
    <property type="match status" value="1"/>
</dbReference>
<feature type="domain" description="ABC3 transporter permease C-terminal" evidence="9">
    <location>
        <begin position="271"/>
        <end position="404"/>
    </location>
</feature>
<dbReference type="RefSeq" id="WP_338292727.1">
    <property type="nucleotide sequence ID" value="NZ_AP027272.1"/>
</dbReference>
<accession>A0AA48KPJ4</accession>
<proteinExistence type="inferred from homology"/>
<dbReference type="PANTHER" id="PTHR30489">
    <property type="entry name" value="LIPOPROTEIN-RELEASING SYSTEM TRANSMEMBRANE PROTEIN LOLE"/>
    <property type="match status" value="1"/>
</dbReference>
<dbReference type="Pfam" id="PF02687">
    <property type="entry name" value="FtsX"/>
    <property type="match status" value="1"/>
</dbReference>
<evidence type="ECO:0000256" key="2">
    <source>
        <dbReference type="ARBA" id="ARBA00005236"/>
    </source>
</evidence>
<evidence type="ECO:0000256" key="5">
    <source>
        <dbReference type="ARBA" id="ARBA00022692"/>
    </source>
</evidence>
<feature type="transmembrane region" description="Helical" evidence="8">
    <location>
        <begin position="267"/>
        <end position="289"/>
    </location>
</feature>
<feature type="transmembrane region" description="Helical" evidence="8">
    <location>
        <begin position="377"/>
        <end position="397"/>
    </location>
</feature>
<dbReference type="InterPro" id="IPR025857">
    <property type="entry name" value="MacB_PCD"/>
</dbReference>
<comment type="similarity">
    <text evidence="2">Belongs to the ABC-4 integral membrane protein family. LolC/E subfamily.</text>
</comment>
<feature type="domain" description="MacB-like periplasmic core" evidence="10">
    <location>
        <begin position="26"/>
        <end position="166"/>
    </location>
</feature>
<keyword evidence="4" id="KW-1003">Cell membrane</keyword>
<evidence type="ECO:0000256" key="3">
    <source>
        <dbReference type="ARBA" id="ARBA00022448"/>
    </source>
</evidence>
<keyword evidence="12" id="KW-1185">Reference proteome</keyword>
<dbReference type="EMBL" id="AP027272">
    <property type="protein sequence ID" value="BDX06721.1"/>
    <property type="molecule type" value="Genomic_DNA"/>
</dbReference>
<evidence type="ECO:0000256" key="4">
    <source>
        <dbReference type="ARBA" id="ARBA00022475"/>
    </source>
</evidence>
<keyword evidence="7 8" id="KW-0472">Membrane</keyword>
<evidence type="ECO:0000259" key="9">
    <source>
        <dbReference type="Pfam" id="PF02687"/>
    </source>
</evidence>
<gene>
    <name evidence="11" type="ORF">MACH26_22420</name>
</gene>
<evidence type="ECO:0000256" key="7">
    <source>
        <dbReference type="ARBA" id="ARBA00023136"/>
    </source>
</evidence>
<keyword evidence="6 8" id="KW-1133">Transmembrane helix</keyword>
<dbReference type="AlphaFoldDB" id="A0AA48KPJ4"/>
<dbReference type="GO" id="GO:0044874">
    <property type="term" value="P:lipoprotein localization to outer membrane"/>
    <property type="evidence" value="ECO:0007669"/>
    <property type="project" value="TreeGrafter"/>
</dbReference>
<evidence type="ECO:0000313" key="12">
    <source>
        <dbReference type="Proteomes" id="UP001333710"/>
    </source>
</evidence>
<evidence type="ECO:0000256" key="1">
    <source>
        <dbReference type="ARBA" id="ARBA00004651"/>
    </source>
</evidence>
<dbReference type="Proteomes" id="UP001333710">
    <property type="component" value="Chromosome"/>
</dbReference>
<evidence type="ECO:0000256" key="8">
    <source>
        <dbReference type="SAM" id="Phobius"/>
    </source>
</evidence>
<feature type="transmembrane region" description="Helical" evidence="8">
    <location>
        <begin position="20"/>
        <end position="46"/>
    </location>
</feature>
<comment type="subcellular location">
    <subcellularLocation>
        <location evidence="1">Cell membrane</location>
        <topology evidence="1">Multi-pass membrane protein</topology>
    </subcellularLocation>
</comment>
<keyword evidence="3" id="KW-0813">Transport</keyword>
<dbReference type="InterPro" id="IPR051447">
    <property type="entry name" value="Lipoprotein-release_system"/>
</dbReference>
<sequence length="410" mass="44841">MSLALQLAARFRRSKKQSGFTSFISASSTLGIGLGCAVLIIMLSVMNGFERELRQSLLAYIPHGELFAVDASGLYDWQTMMTAFSNEPEVKQVQPYINATGLMQKGRANKAVELTAIDAQIANQSALISRIPQAQWQQFQINQKGLILGRSIIEKLSLEIGDQVQVLLPKTGTSKLASPDVIWLTLLGEIHLGGELDSFTGFMHLATGAEALEVTTGAKGLQIYYHDPFIASQKTRELGYRLNQHAYMSDWTRTQGHLYQDIQLVRFVVYIALTLVIAVACFNIVSSLVMAVNERQAEIAMLKTMGASNALIMATFVWQGMINGLIGVVFGSIAGVLIAQNLTAIARGFENLFDFTILSGDVYFIDFLPSQLHFADVMLTMVIALLLSVCATLYPALKAAKINPANVLGH</sequence>
<keyword evidence="11" id="KW-0449">Lipoprotein</keyword>
<dbReference type="GO" id="GO:0042953">
    <property type="term" value="P:lipoprotein transport"/>
    <property type="evidence" value="ECO:0007669"/>
    <property type="project" value="InterPro"/>
</dbReference>
<dbReference type="NCBIfam" id="TIGR02212">
    <property type="entry name" value="lolCE"/>
    <property type="match status" value="1"/>
</dbReference>
<evidence type="ECO:0000256" key="6">
    <source>
        <dbReference type="ARBA" id="ARBA00022989"/>
    </source>
</evidence>
<evidence type="ECO:0000313" key="11">
    <source>
        <dbReference type="EMBL" id="BDX06721.1"/>
    </source>
</evidence>
<keyword evidence="5 8" id="KW-0812">Transmembrane</keyword>
<organism evidence="11 12">
    <name type="scientific">Planctobacterium marinum</name>
    <dbReference type="NCBI Taxonomy" id="1631968"/>
    <lineage>
        <taxon>Bacteria</taxon>
        <taxon>Pseudomonadati</taxon>
        <taxon>Pseudomonadota</taxon>
        <taxon>Gammaproteobacteria</taxon>
        <taxon>Alteromonadales</taxon>
        <taxon>Alteromonadaceae</taxon>
        <taxon>Planctobacterium</taxon>
    </lineage>
</organism>
<dbReference type="KEGG" id="pmaw:MACH26_22420"/>
<dbReference type="InterPro" id="IPR003838">
    <property type="entry name" value="ABC3_permease_C"/>
</dbReference>
<feature type="transmembrane region" description="Helical" evidence="8">
    <location>
        <begin position="310"/>
        <end position="339"/>
    </location>
</feature>
<dbReference type="GO" id="GO:0098797">
    <property type="term" value="C:plasma membrane protein complex"/>
    <property type="evidence" value="ECO:0007669"/>
    <property type="project" value="TreeGrafter"/>
</dbReference>
<dbReference type="InterPro" id="IPR011925">
    <property type="entry name" value="LolCE_TM"/>
</dbReference>
<dbReference type="PANTHER" id="PTHR30489:SF0">
    <property type="entry name" value="LIPOPROTEIN-RELEASING SYSTEM TRANSMEMBRANE PROTEIN LOLE"/>
    <property type="match status" value="1"/>
</dbReference>
<protein>
    <submittedName>
        <fullName evidence="11">Lipoprotein transporter subunit LolE</fullName>
    </submittedName>
</protein>
<reference evidence="11" key="1">
    <citation type="submission" date="2023-01" db="EMBL/GenBank/DDBJ databases">
        <title>Complete genome sequence of Planctobacterium marinum strain Dej080120_11.</title>
        <authorList>
            <person name="Ueki S."/>
            <person name="Maruyama F."/>
        </authorList>
    </citation>
    <scope>NUCLEOTIDE SEQUENCE</scope>
    <source>
        <strain evidence="11">Dej080120_11</strain>
    </source>
</reference>
<evidence type="ECO:0000259" key="10">
    <source>
        <dbReference type="Pfam" id="PF12704"/>
    </source>
</evidence>